<keyword evidence="3" id="KW-1133">Transmembrane helix</keyword>
<feature type="transmembrane region" description="Helical" evidence="3">
    <location>
        <begin position="25"/>
        <end position="46"/>
    </location>
</feature>
<keyword evidence="3" id="KW-0812">Transmembrane</keyword>
<dbReference type="InParanoid" id="Q22D25"/>
<feature type="region of interest" description="Disordered" evidence="2">
    <location>
        <begin position="483"/>
        <end position="507"/>
    </location>
</feature>
<dbReference type="EMBL" id="GG662638">
    <property type="protein sequence ID" value="EAR83164.2"/>
    <property type="molecule type" value="Genomic_DNA"/>
</dbReference>
<evidence type="ECO:0000256" key="2">
    <source>
        <dbReference type="SAM" id="MobiDB-lite"/>
    </source>
</evidence>
<feature type="coiled-coil region" evidence="1">
    <location>
        <begin position="358"/>
        <end position="385"/>
    </location>
</feature>
<gene>
    <name evidence="4" type="ORF">TTHERM_01006350</name>
</gene>
<dbReference type="GeneID" id="7842965"/>
<dbReference type="Proteomes" id="UP000009168">
    <property type="component" value="Unassembled WGS sequence"/>
</dbReference>
<organism evidence="4 5">
    <name type="scientific">Tetrahymena thermophila (strain SB210)</name>
    <dbReference type="NCBI Taxonomy" id="312017"/>
    <lineage>
        <taxon>Eukaryota</taxon>
        <taxon>Sar</taxon>
        <taxon>Alveolata</taxon>
        <taxon>Ciliophora</taxon>
        <taxon>Intramacronucleata</taxon>
        <taxon>Oligohymenophorea</taxon>
        <taxon>Hymenostomatida</taxon>
        <taxon>Tetrahymenina</taxon>
        <taxon>Tetrahymenidae</taxon>
        <taxon>Tetrahymena</taxon>
    </lineage>
</organism>
<reference evidence="5" key="1">
    <citation type="journal article" date="2006" name="PLoS Biol.">
        <title>Macronuclear genome sequence of the ciliate Tetrahymena thermophila, a model eukaryote.</title>
        <authorList>
            <person name="Eisen J.A."/>
            <person name="Coyne R.S."/>
            <person name="Wu M."/>
            <person name="Wu D."/>
            <person name="Thiagarajan M."/>
            <person name="Wortman J.R."/>
            <person name="Badger J.H."/>
            <person name="Ren Q."/>
            <person name="Amedeo P."/>
            <person name="Jones K.M."/>
            <person name="Tallon L.J."/>
            <person name="Delcher A.L."/>
            <person name="Salzberg S.L."/>
            <person name="Silva J.C."/>
            <person name="Haas B.J."/>
            <person name="Majoros W.H."/>
            <person name="Farzad M."/>
            <person name="Carlton J.M."/>
            <person name="Smith R.K. Jr."/>
            <person name="Garg J."/>
            <person name="Pearlman R.E."/>
            <person name="Karrer K.M."/>
            <person name="Sun L."/>
            <person name="Manning G."/>
            <person name="Elde N.C."/>
            <person name="Turkewitz A.P."/>
            <person name="Asai D.J."/>
            <person name="Wilkes D.E."/>
            <person name="Wang Y."/>
            <person name="Cai H."/>
            <person name="Collins K."/>
            <person name="Stewart B.A."/>
            <person name="Lee S.R."/>
            <person name="Wilamowska K."/>
            <person name="Weinberg Z."/>
            <person name="Ruzzo W.L."/>
            <person name="Wloga D."/>
            <person name="Gaertig J."/>
            <person name="Frankel J."/>
            <person name="Tsao C.-C."/>
            <person name="Gorovsky M.A."/>
            <person name="Keeling P.J."/>
            <person name="Waller R.F."/>
            <person name="Patron N.J."/>
            <person name="Cherry J.M."/>
            <person name="Stover N.A."/>
            <person name="Krieger C.J."/>
            <person name="del Toro C."/>
            <person name="Ryder H.F."/>
            <person name="Williamson S.C."/>
            <person name="Barbeau R.A."/>
            <person name="Hamilton E.P."/>
            <person name="Orias E."/>
        </authorList>
    </citation>
    <scope>NUCLEOTIDE SEQUENCE [LARGE SCALE GENOMIC DNA]</scope>
    <source>
        <strain evidence="5">SB210</strain>
    </source>
</reference>
<keyword evidence="1" id="KW-0175">Coiled coil</keyword>
<evidence type="ECO:0000313" key="5">
    <source>
        <dbReference type="Proteomes" id="UP000009168"/>
    </source>
</evidence>
<feature type="compositionally biased region" description="Low complexity" evidence="2">
    <location>
        <begin position="492"/>
        <end position="504"/>
    </location>
</feature>
<protein>
    <submittedName>
        <fullName evidence="4">AMP-binding enzyme family protein</fullName>
    </submittedName>
</protein>
<feature type="transmembrane region" description="Helical" evidence="3">
    <location>
        <begin position="296"/>
        <end position="319"/>
    </location>
</feature>
<proteinExistence type="predicted"/>
<name>Q22D25_TETTS</name>
<evidence type="ECO:0000313" key="4">
    <source>
        <dbReference type="EMBL" id="EAR83164.2"/>
    </source>
</evidence>
<dbReference type="HOGENOM" id="CLU_013044_1_0_1"/>
<keyword evidence="3" id="KW-0472">Membrane</keyword>
<dbReference type="KEGG" id="tet:TTHERM_01006350"/>
<dbReference type="RefSeq" id="XP_001030827.2">
    <property type="nucleotide sequence ID" value="XM_001030827.2"/>
</dbReference>
<evidence type="ECO:0000256" key="3">
    <source>
        <dbReference type="SAM" id="Phobius"/>
    </source>
</evidence>
<keyword evidence="5" id="KW-1185">Reference proteome</keyword>
<accession>Q22D25</accession>
<sequence length="701" mass="81223">MVYQKLDLFSSQFQFNLGNQQTKKATLFGTFLSVIVVTTTLAYFVYMINQYVTNQLQPTFRQQSFVTEENIELDIDQNLIGYKFNYGMPTLGNQTYFIIMAFFFQKDNNNMTTLPLNTIECTHPSLAGYLCFDFSKLPYTKMNFDSKNNIQSQIRIFTYGCRDIDFLKTQEGVNCASQKEIDSMINNPSSSITLKLFTSQYNTSSQQMTSNYRNVGMPTNSDLNVVSQIRAQKQVTNVKKGIIIQSQNTYMSPISYDQQTLTLDRQKTFQLNGINSLSMIYLYLDEMVSETDIQYLTLPSILASINSIFSLLMVLGYLGRSVSSKYIKKDFFMLFLKNLFLEDYFQILKSNNLHNEPTQQQKDQLQEIEMKSNQYEIELKIDNEREENFFEQGTIPEFNNKLKKSLDLRKTNTLNQFNVNGTILNQSIPLKKQENSQTQIQDGRFFSIEENTLNPDSPALIQQQQNQRGSNLNMFSDSVLQSSNQKIQDNISKQSSPKSAQKPSFIGSNFKKNSIKKATLIKQATKTQEYRRQSDEFDFAIKKLQAIQDSKISNKIQNMASKIVCFCRNKNASEIKGLDKKKQELIEQQVMKDLDILNFIRDIMFLKKAIMLILTKDQYAAVQLIGLSSNFLDLNLTNFNIDQMQLESNFSPYESQFIIAQSKELQEQYLKNFLVRCSDEKEEMSNLDKRIFQSFKKICCK</sequence>
<dbReference type="AlphaFoldDB" id="Q22D25"/>
<evidence type="ECO:0000256" key="1">
    <source>
        <dbReference type="SAM" id="Coils"/>
    </source>
</evidence>